<keyword evidence="3" id="KW-1185">Reference proteome</keyword>
<dbReference type="Proteomes" id="UP001056386">
    <property type="component" value="Chromosome 2"/>
</dbReference>
<protein>
    <recommendedName>
        <fullName evidence="4">Lipoprotein</fullName>
    </recommendedName>
</protein>
<proteinExistence type="predicted"/>
<evidence type="ECO:0000313" key="3">
    <source>
        <dbReference type="Proteomes" id="UP001056386"/>
    </source>
</evidence>
<feature type="chain" id="PRO_5047036773" description="Lipoprotein" evidence="1">
    <location>
        <begin position="22"/>
        <end position="147"/>
    </location>
</feature>
<evidence type="ECO:0000313" key="2">
    <source>
        <dbReference type="EMBL" id="USS43739.1"/>
    </source>
</evidence>
<organism evidence="2 3">
    <name type="scientific">Burkholderia glumae</name>
    <name type="common">Pseudomonas glumae</name>
    <dbReference type="NCBI Taxonomy" id="337"/>
    <lineage>
        <taxon>Bacteria</taxon>
        <taxon>Pseudomonadati</taxon>
        <taxon>Pseudomonadota</taxon>
        <taxon>Betaproteobacteria</taxon>
        <taxon>Burkholderiales</taxon>
        <taxon>Burkholderiaceae</taxon>
        <taxon>Burkholderia</taxon>
    </lineage>
</organism>
<dbReference type="RefSeq" id="WP_035984727.1">
    <property type="nucleotide sequence ID" value="NZ_CP021075.1"/>
</dbReference>
<keyword evidence="1" id="KW-0732">Signal</keyword>
<evidence type="ECO:0008006" key="4">
    <source>
        <dbReference type="Google" id="ProtNLM"/>
    </source>
</evidence>
<name>A0ABY5BCF2_BURGL</name>
<gene>
    <name evidence="2" type="ORF">NFI99_04625</name>
</gene>
<accession>A0ABY5BCF2</accession>
<sequence length="147" mass="13966">MKKILAALAAAAAVLSLVACAGPASNSTAPTPATTLAKLQTAIVNGCSVVQPTLESVAALDATVSAAASANGLFCTAASSITVTSAQSLVDTGVPAVIAAVNASAYIQAAQKPVIVAAISLFGLTVKNAIAAFNSASAAAAPAAASQ</sequence>
<evidence type="ECO:0000256" key="1">
    <source>
        <dbReference type="SAM" id="SignalP"/>
    </source>
</evidence>
<reference evidence="2" key="1">
    <citation type="submission" date="2022-06" db="EMBL/GenBank/DDBJ databases">
        <title>Draft genome sequence of Burkholderia glumae strain GR20004 isolated from rice panicle showing bacterial panicle blight.</title>
        <authorList>
            <person name="Choi S.Y."/>
            <person name="Lee Y.H."/>
        </authorList>
    </citation>
    <scope>NUCLEOTIDE SEQUENCE</scope>
    <source>
        <strain evidence="2">GR20004</strain>
    </source>
</reference>
<feature type="signal peptide" evidence="1">
    <location>
        <begin position="1"/>
        <end position="21"/>
    </location>
</feature>
<dbReference type="EMBL" id="CP099583">
    <property type="protein sequence ID" value="USS43739.1"/>
    <property type="molecule type" value="Genomic_DNA"/>
</dbReference>
<dbReference type="PROSITE" id="PS51257">
    <property type="entry name" value="PROKAR_LIPOPROTEIN"/>
    <property type="match status" value="1"/>
</dbReference>